<evidence type="ECO:0000313" key="9">
    <source>
        <dbReference type="EMBL" id="BBU87209.1"/>
    </source>
</evidence>
<sequence length="184" mass="20514">MLQIKARTKILALFCAMSFLMYVDRVNLSATAGLIKDELGLSNTELGVIFSAFAYTYAVFQIIGGWFVDRLGSRRMIIFCGIIWVIATMATGFVGGFISLFLARLLLGVGEGAALPSQARAITYWFKPQQRGFVQGVTHSLLSFGKCDYSPHYCCISGILVLAWRIYQFGYCHIYLVNILDHIV</sequence>
<evidence type="ECO:0000259" key="8">
    <source>
        <dbReference type="PROSITE" id="PS50850"/>
    </source>
</evidence>
<dbReference type="InterPro" id="IPR050382">
    <property type="entry name" value="MFS_Na/Anion_cotransporter"/>
</dbReference>
<protein>
    <recommendedName>
        <fullName evidence="8">Major facilitator superfamily (MFS) profile domain-containing protein</fullName>
    </recommendedName>
</protein>
<dbReference type="SUPFAM" id="SSF103473">
    <property type="entry name" value="MFS general substrate transporter"/>
    <property type="match status" value="1"/>
</dbReference>
<dbReference type="InterPro" id="IPR020846">
    <property type="entry name" value="MFS_dom"/>
</dbReference>
<reference evidence="9 10" key="1">
    <citation type="submission" date="2020-01" db="EMBL/GenBank/DDBJ databases">
        <title>Dynamics of blaIMP-6 dissemination in carbapenem resistant Enterobacteriacea isolated from regional surveillance in Osaka, Japan.</title>
        <authorList>
            <person name="Abe R."/>
            <person name="Akeda Y."/>
            <person name="Sugawara Y."/>
            <person name="Yamamoto N."/>
            <person name="Tomono K."/>
            <person name="Takeuchi D."/>
            <person name="Kawahara R."/>
            <person name="Hamada S."/>
        </authorList>
    </citation>
    <scope>NUCLEOTIDE SEQUENCE [LARGE SCALE GENOMIC DNA]</scope>
    <source>
        <strain evidence="9 10">E300</strain>
    </source>
</reference>
<dbReference type="Proteomes" id="UP000467488">
    <property type="component" value="Chromosome"/>
</dbReference>
<evidence type="ECO:0000313" key="10">
    <source>
        <dbReference type="Proteomes" id="UP000467488"/>
    </source>
</evidence>
<comment type="subcellular location">
    <subcellularLocation>
        <location evidence="1">Membrane</location>
        <topology evidence="1">Multi-pass membrane protein</topology>
    </subcellularLocation>
</comment>
<dbReference type="GO" id="GO:0022857">
    <property type="term" value="F:transmembrane transporter activity"/>
    <property type="evidence" value="ECO:0007669"/>
    <property type="project" value="InterPro"/>
</dbReference>
<dbReference type="Gene3D" id="1.20.1250.20">
    <property type="entry name" value="MFS general substrate transporter like domains"/>
    <property type="match status" value="1"/>
</dbReference>
<evidence type="ECO:0000256" key="5">
    <source>
        <dbReference type="ARBA" id="ARBA00023136"/>
    </source>
</evidence>
<keyword evidence="2" id="KW-1003">Cell membrane</keyword>
<name>A0A8S0G3V6_ECOLX</name>
<keyword evidence="5 7" id="KW-0472">Membrane</keyword>
<dbReference type="PROSITE" id="PS50850">
    <property type="entry name" value="MFS"/>
    <property type="match status" value="1"/>
</dbReference>
<dbReference type="InterPro" id="IPR036259">
    <property type="entry name" value="MFS_trans_sf"/>
</dbReference>
<evidence type="ECO:0000256" key="7">
    <source>
        <dbReference type="SAM" id="Phobius"/>
    </source>
</evidence>
<dbReference type="InterPro" id="IPR011701">
    <property type="entry name" value="MFS"/>
</dbReference>
<evidence type="ECO:0000256" key="2">
    <source>
        <dbReference type="ARBA" id="ARBA00022475"/>
    </source>
</evidence>
<dbReference type="PANTHER" id="PTHR11662:SF399">
    <property type="entry name" value="FI19708P1-RELATED"/>
    <property type="match status" value="1"/>
</dbReference>
<proteinExistence type="inferred from homology"/>
<evidence type="ECO:0000256" key="6">
    <source>
        <dbReference type="ARBA" id="ARBA00038514"/>
    </source>
</evidence>
<gene>
    <name evidence="9" type="ORF">EIMP300_86090</name>
</gene>
<dbReference type="EMBL" id="AP022360">
    <property type="protein sequence ID" value="BBU87209.1"/>
    <property type="molecule type" value="Genomic_DNA"/>
</dbReference>
<dbReference type="GO" id="GO:0016020">
    <property type="term" value="C:membrane"/>
    <property type="evidence" value="ECO:0007669"/>
    <property type="project" value="UniProtKB-SubCell"/>
</dbReference>
<keyword evidence="3 7" id="KW-0812">Transmembrane</keyword>
<dbReference type="AlphaFoldDB" id="A0A8S0G3V6"/>
<keyword evidence="4 7" id="KW-1133">Transmembrane helix</keyword>
<evidence type="ECO:0000256" key="1">
    <source>
        <dbReference type="ARBA" id="ARBA00004141"/>
    </source>
</evidence>
<organism evidence="9 10">
    <name type="scientific">Escherichia coli</name>
    <dbReference type="NCBI Taxonomy" id="562"/>
    <lineage>
        <taxon>Bacteria</taxon>
        <taxon>Pseudomonadati</taxon>
        <taxon>Pseudomonadota</taxon>
        <taxon>Gammaproteobacteria</taxon>
        <taxon>Enterobacterales</taxon>
        <taxon>Enterobacteriaceae</taxon>
        <taxon>Escherichia</taxon>
    </lineage>
</organism>
<feature type="transmembrane region" description="Helical" evidence="7">
    <location>
        <begin position="77"/>
        <end position="102"/>
    </location>
</feature>
<evidence type="ECO:0000256" key="4">
    <source>
        <dbReference type="ARBA" id="ARBA00022989"/>
    </source>
</evidence>
<feature type="domain" description="Major facilitator superfamily (MFS) profile" evidence="8">
    <location>
        <begin position="10"/>
        <end position="184"/>
    </location>
</feature>
<comment type="similarity">
    <text evidence="6">Belongs to the major facilitator superfamily. Phthalate permease family.</text>
</comment>
<dbReference type="Pfam" id="PF07690">
    <property type="entry name" value="MFS_1"/>
    <property type="match status" value="1"/>
</dbReference>
<accession>A0A8S0G3V6</accession>
<dbReference type="PANTHER" id="PTHR11662">
    <property type="entry name" value="SOLUTE CARRIER FAMILY 17"/>
    <property type="match status" value="1"/>
</dbReference>
<evidence type="ECO:0000256" key="3">
    <source>
        <dbReference type="ARBA" id="ARBA00022692"/>
    </source>
</evidence>
<feature type="transmembrane region" description="Helical" evidence="7">
    <location>
        <begin position="49"/>
        <end position="68"/>
    </location>
</feature>